<name>A0A8C4RXN6_ERPCA</name>
<keyword evidence="1" id="KW-0539">Nucleus</keyword>
<dbReference type="AlphaFoldDB" id="A0A8C4RXN6"/>
<proteinExistence type="predicted"/>
<accession>A0A8C4RXN6</accession>
<dbReference type="GeneTree" id="ENSGT01140000284171"/>
<reference evidence="3" key="3">
    <citation type="submission" date="2025-09" db="UniProtKB">
        <authorList>
            <consortium name="Ensembl"/>
        </authorList>
    </citation>
    <scope>IDENTIFICATION</scope>
</reference>
<evidence type="ECO:0000259" key="2">
    <source>
        <dbReference type="PROSITE" id="PS50804"/>
    </source>
</evidence>
<keyword evidence="4" id="KW-1185">Reference proteome</keyword>
<dbReference type="InterPro" id="IPR050916">
    <property type="entry name" value="SCAN-C2H2_zinc_finger"/>
</dbReference>
<organism evidence="3 4">
    <name type="scientific">Erpetoichthys calabaricus</name>
    <name type="common">Rope fish</name>
    <name type="synonym">Calamoichthys calabaricus</name>
    <dbReference type="NCBI Taxonomy" id="27687"/>
    <lineage>
        <taxon>Eukaryota</taxon>
        <taxon>Metazoa</taxon>
        <taxon>Chordata</taxon>
        <taxon>Craniata</taxon>
        <taxon>Vertebrata</taxon>
        <taxon>Euteleostomi</taxon>
        <taxon>Actinopterygii</taxon>
        <taxon>Polypteriformes</taxon>
        <taxon>Polypteridae</taxon>
        <taxon>Erpetoichthys</taxon>
    </lineage>
</organism>
<dbReference type="Proteomes" id="UP000694620">
    <property type="component" value="Chromosome 2"/>
</dbReference>
<reference evidence="3" key="1">
    <citation type="submission" date="2021-06" db="EMBL/GenBank/DDBJ databases">
        <authorList>
            <consortium name="Wellcome Sanger Institute Data Sharing"/>
        </authorList>
    </citation>
    <scope>NUCLEOTIDE SEQUENCE [LARGE SCALE GENOMIC DNA]</scope>
</reference>
<dbReference type="Ensembl" id="ENSECRT00000008897.1">
    <property type="protein sequence ID" value="ENSECRP00000008750.1"/>
    <property type="gene ID" value="ENSECRG00000005873.1"/>
</dbReference>
<dbReference type="PANTHER" id="PTHR45935">
    <property type="entry name" value="PROTEIN ZBED8-RELATED"/>
    <property type="match status" value="1"/>
</dbReference>
<feature type="domain" description="SCAN box" evidence="2">
    <location>
        <begin position="41"/>
        <end position="93"/>
    </location>
</feature>
<dbReference type="SMART" id="SM00431">
    <property type="entry name" value="SCAN"/>
    <property type="match status" value="1"/>
</dbReference>
<sequence>YFCLSTDEDCGYSMAPKKQPGVETPDRAILEKFEIRTETYRIRFRSVEWEHGQPPKELLALLKELSTKWLQPDKHTVDQIIDFVLLEQHLQVFLVAHRPRNLRREDKVSIT</sequence>
<reference evidence="3" key="2">
    <citation type="submission" date="2025-08" db="UniProtKB">
        <authorList>
            <consortium name="Ensembl"/>
        </authorList>
    </citation>
    <scope>IDENTIFICATION</scope>
</reference>
<dbReference type="PANTHER" id="PTHR45935:SF15">
    <property type="entry name" value="SCAN BOX DOMAIN-CONTAINING PROTEIN"/>
    <property type="match status" value="1"/>
</dbReference>
<evidence type="ECO:0000313" key="4">
    <source>
        <dbReference type="Proteomes" id="UP000694620"/>
    </source>
</evidence>
<evidence type="ECO:0000256" key="1">
    <source>
        <dbReference type="ARBA" id="ARBA00023242"/>
    </source>
</evidence>
<dbReference type="PROSITE" id="PS50804">
    <property type="entry name" value="SCAN_BOX"/>
    <property type="match status" value="1"/>
</dbReference>
<evidence type="ECO:0000313" key="3">
    <source>
        <dbReference type="Ensembl" id="ENSECRP00000008750.1"/>
    </source>
</evidence>
<dbReference type="SUPFAM" id="SSF47353">
    <property type="entry name" value="Retrovirus capsid dimerization domain-like"/>
    <property type="match status" value="1"/>
</dbReference>
<dbReference type="InterPro" id="IPR038269">
    <property type="entry name" value="SCAN_sf"/>
</dbReference>
<dbReference type="Gene3D" id="1.10.4020.10">
    <property type="entry name" value="DNA breaking-rejoining enzymes"/>
    <property type="match status" value="1"/>
</dbReference>
<dbReference type="Pfam" id="PF02023">
    <property type="entry name" value="SCAN"/>
    <property type="match status" value="1"/>
</dbReference>
<dbReference type="InterPro" id="IPR003309">
    <property type="entry name" value="SCAN_dom"/>
</dbReference>
<protein>
    <recommendedName>
        <fullName evidence="2">SCAN box domain-containing protein</fullName>
    </recommendedName>
</protein>